<protein>
    <submittedName>
        <fullName evidence="8">Competence protein</fullName>
    </submittedName>
</protein>
<dbReference type="InterPro" id="IPR004477">
    <property type="entry name" value="ComEC_N"/>
</dbReference>
<reference evidence="8 9" key="1">
    <citation type="journal article" date="2014" name="Appl. Environ. Microbiol.">
        <title>Genomic encyclopedia of type strains of the genus Bifidobacterium.</title>
        <authorList>
            <person name="Milani C."/>
            <person name="Lugli G.A."/>
            <person name="Duranti S."/>
            <person name="Turroni F."/>
            <person name="Bottacini F."/>
            <person name="Mangifesta M."/>
            <person name="Sanchez B."/>
            <person name="Viappiani A."/>
            <person name="Mancabelli L."/>
            <person name="Taminiau B."/>
            <person name="Delcenserie V."/>
            <person name="Barrangou R."/>
            <person name="Margolles A."/>
            <person name="van Sinderen D."/>
            <person name="Ventura M."/>
        </authorList>
    </citation>
    <scope>NUCLEOTIDE SEQUENCE [LARGE SCALE GENOMIC DNA]</scope>
    <source>
        <strain evidence="8 9">DSM 19703</strain>
    </source>
</reference>
<dbReference type="Proteomes" id="UP000028730">
    <property type="component" value="Unassembled WGS sequence"/>
</dbReference>
<dbReference type="PANTHER" id="PTHR30619">
    <property type="entry name" value="DNA INTERNALIZATION/COMPETENCE PROTEIN COMEC/REC2"/>
    <property type="match status" value="1"/>
</dbReference>
<feature type="transmembrane region" description="Helical" evidence="6">
    <location>
        <begin position="22"/>
        <end position="42"/>
    </location>
</feature>
<evidence type="ECO:0000256" key="5">
    <source>
        <dbReference type="ARBA" id="ARBA00023136"/>
    </source>
</evidence>
<sequence>MNDALSGHCNHRAAHEQGSRDLRLFIMATAVWCSTLASQWLFRRTFSETTRQSGFGTHEGLRYRSVLAMMTFPAAIVVVSSTGLCLMAAIICLVVAFRRLRNRDDSRFPKRGGPVCRNQVVLWFSVLVCCCLTAFIVSFVADLRSWHDPAIQAANDQSHRLTEVEVEVLSPVTASKTWDGDCQVRARMRSIDRDDVVEKSASTTRLILSGTACGNVENGQTLQVSGLIEPARFGPEATWLTVPTTGTVKIMDKGPFIQQISTHMQQAFVEVCDRLSDQGRVLVPGLTIGVLGQDIVANPEVAHEPINPTFASLLERDFKRAGIMHLMAVSGGHFAIVTDLTVTICSSMLMHRRAKACIQALACLLLAALMYPSDSVLRAVIMGVLTALCRWVGRPSQTLNMLGLTVVIVLISNPSMARSYGFALSCCSVAGIELCSDKISAGLESVMPHPLADSVAATCSAQLFTLPIQVMISPQLPLLSIPANLIVSPFVDFSTICGLCGLMLAWCCRPLAFMFVWLAACGTWVMQRCAVLAGGSGKTQLPWSGGFRGAMLILFLEITFIGLLQTLRLLVKRAMWRADDGEPTFSTPSGSPLRTSIWQRSKIWVLETKSLLSSLEWRDRQ</sequence>
<gene>
    <name evidence="8" type="ORF">BBOMB_0423</name>
</gene>
<dbReference type="STRING" id="1341695.BBOMB_0423"/>
<dbReference type="EMBL" id="ATLK01000001">
    <property type="protein sequence ID" value="KFF31091.1"/>
    <property type="molecule type" value="Genomic_DNA"/>
</dbReference>
<feature type="transmembrane region" description="Helical" evidence="6">
    <location>
        <begin position="120"/>
        <end position="141"/>
    </location>
</feature>
<evidence type="ECO:0000256" key="2">
    <source>
        <dbReference type="ARBA" id="ARBA00022475"/>
    </source>
</evidence>
<keyword evidence="9" id="KW-1185">Reference proteome</keyword>
<organism evidence="8 9">
    <name type="scientific">Bifidobacterium bombi DSM 19703</name>
    <dbReference type="NCBI Taxonomy" id="1341695"/>
    <lineage>
        <taxon>Bacteria</taxon>
        <taxon>Bacillati</taxon>
        <taxon>Actinomycetota</taxon>
        <taxon>Actinomycetes</taxon>
        <taxon>Bifidobacteriales</taxon>
        <taxon>Bifidobacteriaceae</taxon>
        <taxon>Bifidobacterium</taxon>
    </lineage>
</organism>
<dbReference type="GO" id="GO:0005886">
    <property type="term" value="C:plasma membrane"/>
    <property type="evidence" value="ECO:0007669"/>
    <property type="project" value="UniProtKB-SubCell"/>
</dbReference>
<dbReference type="Pfam" id="PF03772">
    <property type="entry name" value="Competence"/>
    <property type="match status" value="1"/>
</dbReference>
<feature type="transmembrane region" description="Helical" evidence="6">
    <location>
        <begin position="547"/>
        <end position="567"/>
    </location>
</feature>
<keyword evidence="3 6" id="KW-0812">Transmembrane</keyword>
<dbReference type="PANTHER" id="PTHR30619:SF7">
    <property type="entry name" value="BETA-LACTAMASE DOMAIN PROTEIN"/>
    <property type="match status" value="1"/>
</dbReference>
<evidence type="ECO:0000256" key="6">
    <source>
        <dbReference type="SAM" id="Phobius"/>
    </source>
</evidence>
<dbReference type="NCBIfam" id="TIGR00360">
    <property type="entry name" value="ComEC_N-term"/>
    <property type="match status" value="1"/>
</dbReference>
<dbReference type="AlphaFoldDB" id="A0A080N2L6"/>
<dbReference type="eggNOG" id="COG0658">
    <property type="taxonomic scope" value="Bacteria"/>
</dbReference>
<accession>A0A080N2L6</accession>
<feature type="domain" description="ComEC/Rec2-related protein" evidence="7">
    <location>
        <begin position="314"/>
        <end position="556"/>
    </location>
</feature>
<keyword evidence="2" id="KW-1003">Cell membrane</keyword>
<evidence type="ECO:0000256" key="4">
    <source>
        <dbReference type="ARBA" id="ARBA00022989"/>
    </source>
</evidence>
<evidence type="ECO:0000313" key="9">
    <source>
        <dbReference type="Proteomes" id="UP000028730"/>
    </source>
</evidence>
<evidence type="ECO:0000256" key="1">
    <source>
        <dbReference type="ARBA" id="ARBA00004651"/>
    </source>
</evidence>
<dbReference type="InterPro" id="IPR052159">
    <property type="entry name" value="Competence_DNA_uptake"/>
</dbReference>
<name>A0A080N2L6_9BIFI</name>
<evidence type="ECO:0000256" key="3">
    <source>
        <dbReference type="ARBA" id="ARBA00022692"/>
    </source>
</evidence>
<comment type="caution">
    <text evidence="8">The sequence shown here is derived from an EMBL/GenBank/DDBJ whole genome shotgun (WGS) entry which is preliminary data.</text>
</comment>
<keyword evidence="5 6" id="KW-0472">Membrane</keyword>
<proteinExistence type="predicted"/>
<feature type="transmembrane region" description="Helical" evidence="6">
    <location>
        <begin position="72"/>
        <end position="97"/>
    </location>
</feature>
<keyword evidence="4 6" id="KW-1133">Transmembrane helix</keyword>
<feature type="transmembrane region" description="Helical" evidence="6">
    <location>
        <begin position="511"/>
        <end position="527"/>
    </location>
</feature>
<feature type="transmembrane region" description="Helical" evidence="6">
    <location>
        <begin position="481"/>
        <end position="504"/>
    </location>
</feature>
<evidence type="ECO:0000313" key="8">
    <source>
        <dbReference type="EMBL" id="KFF31091.1"/>
    </source>
</evidence>
<comment type="subcellular location">
    <subcellularLocation>
        <location evidence="1">Cell membrane</location>
        <topology evidence="1">Multi-pass membrane protein</topology>
    </subcellularLocation>
</comment>
<evidence type="ECO:0000259" key="7">
    <source>
        <dbReference type="Pfam" id="PF03772"/>
    </source>
</evidence>